<dbReference type="Pfam" id="PF00109">
    <property type="entry name" value="ketoacyl-synt"/>
    <property type="match status" value="1"/>
</dbReference>
<dbReference type="Gene3D" id="3.40.366.10">
    <property type="entry name" value="Malonyl-Coenzyme A Acyl Carrier Protein, domain 2"/>
    <property type="match status" value="1"/>
</dbReference>
<keyword evidence="3" id="KW-0597">Phosphoprotein</keyword>
<dbReference type="InterPro" id="IPR011032">
    <property type="entry name" value="GroES-like_sf"/>
</dbReference>
<dbReference type="SMART" id="SM00826">
    <property type="entry name" value="PKS_DH"/>
    <property type="match status" value="1"/>
</dbReference>
<evidence type="ECO:0000259" key="9">
    <source>
        <dbReference type="PROSITE" id="PS52004"/>
    </source>
</evidence>
<gene>
    <name evidence="11" type="ORF">EJC51_15220</name>
</gene>
<dbReference type="InterPro" id="IPR020806">
    <property type="entry name" value="PKS_PP-bd"/>
</dbReference>
<protein>
    <submittedName>
        <fullName evidence="11">SDR family NAD(P)-dependent oxidoreductase</fullName>
    </submittedName>
</protein>
<dbReference type="Gene3D" id="3.90.180.10">
    <property type="entry name" value="Medium-chain alcohol dehydrogenases, catalytic domain"/>
    <property type="match status" value="1"/>
</dbReference>
<dbReference type="CDD" id="cd00833">
    <property type="entry name" value="PKS"/>
    <property type="match status" value="1"/>
</dbReference>
<evidence type="ECO:0000259" key="8">
    <source>
        <dbReference type="PROSITE" id="PS50075"/>
    </source>
</evidence>
<dbReference type="GO" id="GO:0005737">
    <property type="term" value="C:cytoplasm"/>
    <property type="evidence" value="ECO:0007669"/>
    <property type="project" value="TreeGrafter"/>
</dbReference>
<dbReference type="PROSITE" id="PS52019">
    <property type="entry name" value="PKS_MFAS_DH"/>
    <property type="match status" value="1"/>
</dbReference>
<keyword evidence="2" id="KW-0596">Phosphopantetheine</keyword>
<dbReference type="InterPro" id="IPR014043">
    <property type="entry name" value="Acyl_transferase_dom"/>
</dbReference>
<evidence type="ECO:0000313" key="11">
    <source>
        <dbReference type="EMBL" id="AZP17353.1"/>
    </source>
</evidence>
<dbReference type="GO" id="GO:0005886">
    <property type="term" value="C:plasma membrane"/>
    <property type="evidence" value="ECO:0007669"/>
    <property type="project" value="TreeGrafter"/>
</dbReference>
<keyword evidence="5" id="KW-0045">Antibiotic biosynthesis</keyword>
<dbReference type="InterPro" id="IPR013154">
    <property type="entry name" value="ADH-like_N"/>
</dbReference>
<dbReference type="Pfam" id="PF13602">
    <property type="entry name" value="ADH_zinc_N_2"/>
    <property type="match status" value="1"/>
</dbReference>
<dbReference type="Pfam" id="PF08659">
    <property type="entry name" value="KR"/>
    <property type="match status" value="1"/>
</dbReference>
<dbReference type="SUPFAM" id="SSF51735">
    <property type="entry name" value="NAD(P)-binding Rossmann-fold domains"/>
    <property type="match status" value="3"/>
</dbReference>
<dbReference type="SMART" id="SM00829">
    <property type="entry name" value="PKS_ER"/>
    <property type="match status" value="1"/>
</dbReference>
<dbReference type="InterPro" id="IPR016036">
    <property type="entry name" value="Malonyl_transacylase_ACP-bd"/>
</dbReference>
<evidence type="ECO:0000256" key="1">
    <source>
        <dbReference type="ARBA" id="ARBA00004792"/>
    </source>
</evidence>
<reference evidence="11 12" key="1">
    <citation type="submission" date="2018-12" db="EMBL/GenBank/DDBJ databases">
        <authorList>
            <person name="Li K."/>
        </authorList>
    </citation>
    <scope>NUCLEOTIDE SEQUENCE [LARGE SCALE GENOMIC DNA]</scope>
    <source>
        <strain evidence="12">CR22</strain>
    </source>
</reference>
<dbReference type="SUPFAM" id="SSF47336">
    <property type="entry name" value="ACP-like"/>
    <property type="match status" value="1"/>
</dbReference>
<dbReference type="SMART" id="SM01294">
    <property type="entry name" value="PKS_PP_betabranch"/>
    <property type="match status" value="1"/>
</dbReference>
<dbReference type="Pfam" id="PF00550">
    <property type="entry name" value="PP-binding"/>
    <property type="match status" value="1"/>
</dbReference>
<dbReference type="InterPro" id="IPR013968">
    <property type="entry name" value="PKS_KR"/>
</dbReference>
<comment type="pathway">
    <text evidence="1">Antibiotic biosynthesis.</text>
</comment>
<dbReference type="Proteomes" id="UP000280197">
    <property type="component" value="Chromosome"/>
</dbReference>
<dbReference type="InterPro" id="IPR049900">
    <property type="entry name" value="PKS_mFAS_DH"/>
</dbReference>
<dbReference type="SUPFAM" id="SSF52151">
    <property type="entry name" value="FabD/lysophospholipase-like"/>
    <property type="match status" value="1"/>
</dbReference>
<dbReference type="InterPro" id="IPR020843">
    <property type="entry name" value="ER"/>
</dbReference>
<evidence type="ECO:0000256" key="2">
    <source>
        <dbReference type="ARBA" id="ARBA00022450"/>
    </source>
</evidence>
<evidence type="ECO:0000256" key="3">
    <source>
        <dbReference type="ARBA" id="ARBA00022553"/>
    </source>
</evidence>
<dbReference type="GO" id="GO:0006633">
    <property type="term" value="P:fatty acid biosynthetic process"/>
    <property type="evidence" value="ECO:0007669"/>
    <property type="project" value="TreeGrafter"/>
</dbReference>
<dbReference type="PROSITE" id="PS50075">
    <property type="entry name" value="CARRIER"/>
    <property type="match status" value="1"/>
</dbReference>
<dbReference type="Pfam" id="PF14765">
    <property type="entry name" value="PS-DH"/>
    <property type="match status" value="1"/>
</dbReference>
<feature type="domain" description="PKS/mFAS DH" evidence="10">
    <location>
        <begin position="911"/>
        <end position="1200"/>
    </location>
</feature>
<dbReference type="Gene3D" id="1.10.1200.10">
    <property type="entry name" value="ACP-like"/>
    <property type="match status" value="1"/>
</dbReference>
<dbReference type="Pfam" id="PF02801">
    <property type="entry name" value="Ketoacyl-synt_C"/>
    <property type="match status" value="1"/>
</dbReference>
<sequence>MSKTPHNEPIALVGMGFRLPGGNESPEGFTEFLKNGGSGIRPVPEDRWDVAALKPRPDEGDEPELGKVRTTGAGFLDQIDQFDAPFFNISPKEAAFVDPQQRLLLETAWQALEQANINPAELRHGNGGVYVGASSIDYALEMEGLPYEELDGHLAAGITLFPLSGRLSYFFGLRGPSLTVDTACASSLTATHLAVEGLRSGACDVALAAAVNCLHHPRIFVMFSHANMLAPDGRCKTFDEDADGYVRAEGCAVLVLKRLSDAQRDGDQVLALIRGTAIGEDGESAGLTVPNGTAQETVIRAALRNAELTPSDIQYVEAHGTGTPLGDPIEMGAISDVFADSHTAERPVTVGSVKTNLGHTEPVAGIAGVIKTVLQMRAGTIFPHINFSKPSGRIPWSNIPVTVPTENRPWEVDGTPRRAVVNSFGFAGSIAAAVIEEAPAKEVAPSAPADDGGHVFTLSAKSRRSLGMQIERYRQHLEQNPGVDIGDLCYTGNVGRSHFTHRVGGLVTDHASLSALLQRAADTADGPGRRNDVRKTAFMFAGQGSQYPGMGAALYRQFPAFAAQVDACDALFADKLGRSVKDLMFATDTDTDTGANGDELHQTLYSQPALFTFEYALAKLWMSWGLRPNVLIGHSIGEVTAAAVAGLFSLEDATALVAARARLMQSVTAPGGMAAVGAPVEDVAPLLEKYDDLAVAGVNSPQQTVISGGEESLADAMAAFAERGLRVKRLTVSHAFHSPLMAEVYDAFRAEIAGIEFHEPALTLISNVTGKVARFREIADPDYWVRHIGAPVQFADGMRTLEKRGRHAMIEIGPSLGLSAPAKQCVTAQDHLWLASSHPTDTDGRTVRNAVAQLYGAGFTLSWTGFHAGRERTAVALPGYAFDRKRYWLPTTANRRHGLGTRIADTSGVHHPLLGAETSTEEQRAVGIREFSAVISAEQPGYLAAHVAMGKVVFPGTGYLEIVLALQDAVLGHTRRAVRDVSLREALILDADTPTRLRTRLAPGADGVFAVEIVSLVGSGEDAVERVHATAVLSAADEAQDGPSDAARALVGLAGDGERPSDVLRAEDVYAAYAGAGLDYGPAFRLMRSVTRFPSGLTVGDLQGVDAGPLEHVPPALLDAAMHNMGALADDGNSYLPVRFGRFTLFRKPRAHELRTLLRLVPADSADVDVCADVLVLEGDDPVMELRGLGLKQLADTPGSPRRSFFHQLRWTKRSLTGQDAVAERRVLLVGRPDDGFRETASLLAGSGGRMFFADGADEAGALLVQERITDVAWLWQDGVDGLRAESERNYARLLALLAVLDREGFGRDQRLWLVTEQAQPLRGDDPARTRLAAASLWGFGAVLLNEYPSYRTTMIDLPADGTGPAALAAELTARETGDFQVAYRGGHRHVRRLVADDARARRDNGFGLAVKEYGTFAGIRPERVEEVAPTGDQIQVQVAAVGLNFKDVLNSLGMMREFGEQPLGFECAGTVVAAGPDASFAPGDEVIVNYLGLMRRRVTVPSAVAVPKPAGLDFTQAAGLISVYVTAYYALHRLAGMKAGDRVLVHAAAGGVGQAAVHLARLAGAEVFATASPHKWPLLREQGVEHLMNSRTLDFADDIERITGGRGVDIVLNSLNKDFIPAGMKSLGKNGRFVELGKVGAWTPEQVAAERPDVSYFNFDLSELPEDRLIPLNQEIMRIIVDLVAAGDLPALPVTGYTLDEVEEAFGVLSRGANIGKLVIEFDDPSAAEARPVELRSDRVYVVTGGLGGLGLVAAEKLVDLGAEQVVLVGRRKEPVADVAHLLRRLRERAEVTVLQGDVSDPADIARIIASLKRAGVPVGGIVHAAGTTADQPVADQTWQSLDEVFQAKVYGSWLLHEATADLPELDFFVGFSSAAPVVGAPGQSNYAAANAYLDTLMVWRHAQGLPGLSINWGPWAEVGMSARLGEALIRRWEDEGIKLFSPGRGARAFASVLGRPLGQLVAGEADWDRFTSAKPVRNALYERLVRAGGGAEAHALDLEALRQLPQAERVAALEELVRARTAEVLHLDDPDSIDPYAEFAQVGLDSLVAVELKTKLEAALRLPLPPQLAFDHPSPVQLATFLEGELTAAAAA</sequence>
<evidence type="ECO:0000256" key="4">
    <source>
        <dbReference type="ARBA" id="ARBA00022679"/>
    </source>
</evidence>
<keyword evidence="12" id="KW-1185">Reference proteome</keyword>
<dbReference type="PROSITE" id="PS52004">
    <property type="entry name" value="KS3_2"/>
    <property type="match status" value="1"/>
</dbReference>
<dbReference type="Pfam" id="PF08240">
    <property type="entry name" value="ADH_N"/>
    <property type="match status" value="1"/>
</dbReference>
<dbReference type="Gene3D" id="3.40.47.10">
    <property type="match status" value="1"/>
</dbReference>
<dbReference type="InterPro" id="IPR016039">
    <property type="entry name" value="Thiolase-like"/>
</dbReference>
<dbReference type="SMART" id="SM00827">
    <property type="entry name" value="PKS_AT"/>
    <property type="match status" value="1"/>
</dbReference>
<dbReference type="Gene3D" id="3.40.50.720">
    <property type="entry name" value="NAD(P)-binding Rossmann-like Domain"/>
    <property type="match status" value="3"/>
</dbReference>
<dbReference type="Pfam" id="PF21089">
    <property type="entry name" value="PKS_DH_N"/>
    <property type="match status" value="1"/>
</dbReference>
<dbReference type="InterPro" id="IPR050091">
    <property type="entry name" value="PKS_NRPS_Biosynth_Enz"/>
</dbReference>
<dbReference type="GO" id="GO:0004312">
    <property type="term" value="F:fatty acid synthase activity"/>
    <property type="evidence" value="ECO:0007669"/>
    <property type="project" value="TreeGrafter"/>
</dbReference>
<dbReference type="GO" id="GO:0033068">
    <property type="term" value="P:macrolide biosynthetic process"/>
    <property type="evidence" value="ECO:0007669"/>
    <property type="project" value="UniProtKB-ARBA"/>
</dbReference>
<dbReference type="SUPFAM" id="SSF55048">
    <property type="entry name" value="Probable ACP-binding domain of malonyl-CoA ACP transacylase"/>
    <property type="match status" value="1"/>
</dbReference>
<dbReference type="SUPFAM" id="SSF53901">
    <property type="entry name" value="Thiolase-like"/>
    <property type="match status" value="1"/>
</dbReference>
<evidence type="ECO:0000256" key="7">
    <source>
        <dbReference type="PROSITE-ProRule" id="PRU01363"/>
    </source>
</evidence>
<name>A0A3Q9BYI1_9ACTN</name>
<dbReference type="KEGG" id="saqu:EJC51_15220"/>
<feature type="active site" description="Proton donor; for dehydratase activity" evidence="7">
    <location>
        <position position="1119"/>
    </location>
</feature>
<dbReference type="InterPro" id="IPR020841">
    <property type="entry name" value="PKS_Beta-ketoAc_synthase_dom"/>
</dbReference>
<dbReference type="InterPro" id="IPR036736">
    <property type="entry name" value="ACP-like_sf"/>
</dbReference>
<dbReference type="SMART" id="SM00822">
    <property type="entry name" value="PKS_KR"/>
    <property type="match status" value="1"/>
</dbReference>
<feature type="region of interest" description="N-terminal hotdog fold" evidence="7">
    <location>
        <begin position="911"/>
        <end position="1040"/>
    </location>
</feature>
<dbReference type="Pfam" id="PF00698">
    <property type="entry name" value="Acyl_transf_1"/>
    <property type="match status" value="1"/>
</dbReference>
<evidence type="ECO:0000256" key="6">
    <source>
        <dbReference type="ARBA" id="ARBA00023268"/>
    </source>
</evidence>
<dbReference type="GO" id="GO:0016491">
    <property type="term" value="F:oxidoreductase activity"/>
    <property type="evidence" value="ECO:0007669"/>
    <property type="project" value="InterPro"/>
</dbReference>
<dbReference type="InterPro" id="IPR042104">
    <property type="entry name" value="PKS_dehydratase_sf"/>
</dbReference>
<dbReference type="FunFam" id="3.40.47.10:FF:000019">
    <property type="entry name" value="Polyketide synthase type I"/>
    <property type="match status" value="1"/>
</dbReference>
<dbReference type="Pfam" id="PF22621">
    <property type="entry name" value="CurL-like_PKS_C"/>
    <property type="match status" value="1"/>
</dbReference>
<dbReference type="InterPro" id="IPR014031">
    <property type="entry name" value="Ketoacyl_synth_C"/>
</dbReference>
<feature type="domain" description="Carrier" evidence="8">
    <location>
        <begin position="2013"/>
        <end position="2088"/>
    </location>
</feature>
<dbReference type="GO" id="GO:0071770">
    <property type="term" value="P:DIM/DIP cell wall layer assembly"/>
    <property type="evidence" value="ECO:0007669"/>
    <property type="project" value="TreeGrafter"/>
</dbReference>
<dbReference type="InterPro" id="IPR049551">
    <property type="entry name" value="PKS_DH_C"/>
</dbReference>
<dbReference type="InterPro" id="IPR014030">
    <property type="entry name" value="Ketoacyl_synth_N"/>
</dbReference>
<dbReference type="Gene3D" id="3.30.70.3290">
    <property type="match status" value="1"/>
</dbReference>
<dbReference type="GO" id="GO:0031177">
    <property type="term" value="F:phosphopantetheine binding"/>
    <property type="evidence" value="ECO:0007669"/>
    <property type="project" value="InterPro"/>
</dbReference>
<dbReference type="InterPro" id="IPR057326">
    <property type="entry name" value="KR_dom"/>
</dbReference>
<dbReference type="CDD" id="cd05195">
    <property type="entry name" value="enoyl_red"/>
    <property type="match status" value="1"/>
</dbReference>
<dbReference type="PANTHER" id="PTHR43775:SF37">
    <property type="entry name" value="SI:DKEY-61P9.11"/>
    <property type="match status" value="1"/>
</dbReference>
<evidence type="ECO:0000313" key="12">
    <source>
        <dbReference type="Proteomes" id="UP000280197"/>
    </source>
</evidence>
<dbReference type="InterPro" id="IPR036291">
    <property type="entry name" value="NAD(P)-bd_dom_sf"/>
</dbReference>
<evidence type="ECO:0000256" key="5">
    <source>
        <dbReference type="ARBA" id="ARBA00023194"/>
    </source>
</evidence>
<dbReference type="InterPro" id="IPR001227">
    <property type="entry name" value="Ac_transferase_dom_sf"/>
</dbReference>
<dbReference type="InterPro" id="IPR020807">
    <property type="entry name" value="PKS_DH"/>
</dbReference>
<dbReference type="RefSeq" id="WP_126271581.1">
    <property type="nucleotide sequence ID" value="NZ_CP034463.1"/>
</dbReference>
<proteinExistence type="predicted"/>
<organism evidence="11 12">
    <name type="scientific">Streptomyces aquilus</name>
    <dbReference type="NCBI Taxonomy" id="2548456"/>
    <lineage>
        <taxon>Bacteria</taxon>
        <taxon>Bacillati</taxon>
        <taxon>Actinomycetota</taxon>
        <taxon>Actinomycetes</taxon>
        <taxon>Kitasatosporales</taxon>
        <taxon>Streptomycetaceae</taxon>
        <taxon>Streptomyces</taxon>
    </lineage>
</organism>
<keyword evidence="4" id="KW-0808">Transferase</keyword>
<evidence type="ECO:0000259" key="10">
    <source>
        <dbReference type="PROSITE" id="PS52019"/>
    </source>
</evidence>
<dbReference type="InterPro" id="IPR009081">
    <property type="entry name" value="PP-bd_ACP"/>
</dbReference>
<accession>A0A3Q9BYI1</accession>
<dbReference type="InterPro" id="IPR049552">
    <property type="entry name" value="PKS_DH_N"/>
</dbReference>
<feature type="active site" description="Proton acceptor; for dehydratase activity" evidence="7">
    <location>
        <position position="946"/>
    </location>
</feature>
<keyword evidence="6" id="KW-0511">Multifunctional enzyme</keyword>
<feature type="region of interest" description="C-terminal hotdog fold" evidence="7">
    <location>
        <begin position="1061"/>
        <end position="1200"/>
    </location>
</feature>
<dbReference type="SMART" id="SM00823">
    <property type="entry name" value="PKS_PP"/>
    <property type="match status" value="1"/>
</dbReference>
<dbReference type="EMBL" id="CP034463">
    <property type="protein sequence ID" value="AZP17353.1"/>
    <property type="molecule type" value="Genomic_DNA"/>
</dbReference>
<dbReference type="SMART" id="SM00825">
    <property type="entry name" value="PKS_KS"/>
    <property type="match status" value="1"/>
</dbReference>
<dbReference type="PANTHER" id="PTHR43775">
    <property type="entry name" value="FATTY ACID SYNTHASE"/>
    <property type="match status" value="1"/>
</dbReference>
<dbReference type="SUPFAM" id="SSF50129">
    <property type="entry name" value="GroES-like"/>
    <property type="match status" value="1"/>
</dbReference>
<dbReference type="FunFam" id="3.40.50.720:FF:000209">
    <property type="entry name" value="Polyketide synthase Pks12"/>
    <property type="match status" value="1"/>
</dbReference>
<dbReference type="InterPro" id="IPR016035">
    <property type="entry name" value="Acyl_Trfase/lysoPLipase"/>
</dbReference>
<feature type="domain" description="Ketosynthase family 3 (KS3)" evidence="9">
    <location>
        <begin position="7"/>
        <end position="437"/>
    </location>
</feature>
<dbReference type="Gene3D" id="3.10.129.110">
    <property type="entry name" value="Polyketide synthase dehydratase"/>
    <property type="match status" value="1"/>
</dbReference>